<evidence type="ECO:0000256" key="2">
    <source>
        <dbReference type="PIRSR" id="PIRSR006232-1"/>
    </source>
</evidence>
<dbReference type="Pfam" id="PF05726">
    <property type="entry name" value="Pirin_C"/>
    <property type="match status" value="1"/>
</dbReference>
<evidence type="ECO:0000259" key="6">
    <source>
        <dbReference type="Pfam" id="PF05726"/>
    </source>
</evidence>
<dbReference type="InterPro" id="IPR011051">
    <property type="entry name" value="RmlC_Cupin_sf"/>
</dbReference>
<dbReference type="InterPro" id="IPR012093">
    <property type="entry name" value="Pirin"/>
</dbReference>
<comment type="cofactor">
    <cofactor evidence="2">
        <name>Fe cation</name>
        <dbReference type="ChEBI" id="CHEBI:24875"/>
    </cofactor>
    <text evidence="2">Binds 1 Fe cation per subunit.</text>
</comment>
<dbReference type="SUPFAM" id="SSF51182">
    <property type="entry name" value="RmlC-like cupins"/>
    <property type="match status" value="1"/>
</dbReference>
<feature type="domain" description="Pirin N-terminal" evidence="5">
    <location>
        <begin position="45"/>
        <end position="141"/>
    </location>
</feature>
<dbReference type="PANTHER" id="PTHR13903">
    <property type="entry name" value="PIRIN-RELATED"/>
    <property type="match status" value="1"/>
</dbReference>
<evidence type="ECO:0000256" key="3">
    <source>
        <dbReference type="RuleBase" id="RU003457"/>
    </source>
</evidence>
<proteinExistence type="inferred from homology"/>
<gene>
    <name evidence="7" type="ORF">FQ330_01650</name>
</gene>
<feature type="compositionally biased region" description="Basic and acidic residues" evidence="4">
    <location>
        <begin position="293"/>
        <end position="303"/>
    </location>
</feature>
<dbReference type="InterPro" id="IPR014710">
    <property type="entry name" value="RmlC-like_jellyroll"/>
</dbReference>
<dbReference type="Pfam" id="PF02678">
    <property type="entry name" value="Pirin"/>
    <property type="match status" value="1"/>
</dbReference>
<feature type="domain" description="Pirin C-terminal" evidence="6">
    <location>
        <begin position="196"/>
        <end position="292"/>
    </location>
</feature>
<dbReference type="RefSeq" id="WP_146354683.1">
    <property type="nucleotide sequence ID" value="NZ_VOIR01000011.1"/>
</dbReference>
<comment type="similarity">
    <text evidence="1 3">Belongs to the pirin family.</text>
</comment>
<feature type="binding site" evidence="2">
    <location>
        <position position="82"/>
    </location>
    <ligand>
        <name>Fe cation</name>
        <dbReference type="ChEBI" id="CHEBI:24875"/>
    </ligand>
</feature>
<feature type="binding site" evidence="2">
    <location>
        <position position="124"/>
    </location>
    <ligand>
        <name>Fe cation</name>
        <dbReference type="ChEBI" id="CHEBI:24875"/>
    </ligand>
</feature>
<reference evidence="7 8" key="1">
    <citation type="submission" date="2019-08" db="EMBL/GenBank/DDBJ databases">
        <title>Agrococcus lahaulensis sp. nov., isolated from a cold desert of the Indian Himalayas.</title>
        <authorList>
            <person name="Qu J.H."/>
        </authorList>
    </citation>
    <scope>NUCLEOTIDE SEQUENCE [LARGE SCALE GENOMIC DNA]</scope>
    <source>
        <strain evidence="7 8">NS18</strain>
    </source>
</reference>
<dbReference type="Proteomes" id="UP000323221">
    <property type="component" value="Unassembled WGS sequence"/>
</dbReference>
<evidence type="ECO:0000313" key="7">
    <source>
        <dbReference type="EMBL" id="KAA6436156.1"/>
    </source>
</evidence>
<keyword evidence="2" id="KW-0479">Metal-binding</keyword>
<dbReference type="GO" id="GO:0046872">
    <property type="term" value="F:metal ion binding"/>
    <property type="evidence" value="ECO:0007669"/>
    <property type="project" value="UniProtKB-KW"/>
</dbReference>
<dbReference type="InterPro" id="IPR008778">
    <property type="entry name" value="Pirin_C_dom"/>
</dbReference>
<dbReference type="AlphaFoldDB" id="A0A5M8QN73"/>
<accession>A0A5M8QN73</accession>
<dbReference type="CDD" id="cd02909">
    <property type="entry name" value="cupin_pirin_N"/>
    <property type="match status" value="1"/>
</dbReference>
<feature type="region of interest" description="Disordered" evidence="4">
    <location>
        <begin position="293"/>
        <end position="335"/>
    </location>
</feature>
<name>A0A5M8QN73_9MICO</name>
<dbReference type="PANTHER" id="PTHR13903:SF8">
    <property type="entry name" value="PIRIN"/>
    <property type="match status" value="1"/>
</dbReference>
<protein>
    <submittedName>
        <fullName evidence="7">Pirin family protein</fullName>
    </submittedName>
</protein>
<feature type="binding site" evidence="2">
    <location>
        <position position="80"/>
    </location>
    <ligand>
        <name>Fe cation</name>
        <dbReference type="ChEBI" id="CHEBI:24875"/>
    </ligand>
</feature>
<evidence type="ECO:0000256" key="1">
    <source>
        <dbReference type="ARBA" id="ARBA00008416"/>
    </source>
</evidence>
<dbReference type="InterPro" id="IPR003829">
    <property type="entry name" value="Pirin_N_dom"/>
</dbReference>
<organism evidence="7 8">
    <name type="scientific">Agrococcus sediminis</name>
    <dbReference type="NCBI Taxonomy" id="2599924"/>
    <lineage>
        <taxon>Bacteria</taxon>
        <taxon>Bacillati</taxon>
        <taxon>Actinomycetota</taxon>
        <taxon>Actinomycetes</taxon>
        <taxon>Micrococcales</taxon>
        <taxon>Microbacteriaceae</taxon>
        <taxon>Agrococcus</taxon>
    </lineage>
</organism>
<keyword evidence="8" id="KW-1185">Reference proteome</keyword>
<evidence type="ECO:0000313" key="8">
    <source>
        <dbReference type="Proteomes" id="UP000323221"/>
    </source>
</evidence>
<sequence length="335" mass="34974">MSNDEALLVESAEQSCIDEAREAGVELLLPREVPLGGPRALPVLRSLPNKHRHMIGAWCFADSFGPADLTDGPGMDVPPHPHTGLQTVSWLVSGAVAHTDSTGAEHTVRPGGVNVMTAGRGIAHSEYSTPDTTVLHGVQLWTALPLADQGVDPSFAGLDAVPEVPLEGGAVARVFAGRYAGAASAAPVYSPLLGAELRIPAGGEAALALEGAFEHGVLALTPGIALDDVPIGVGEIGVLEPGRASAVVSAGDGEGIAILLGGVPHEEEFVMFWNFIGRDHAEVERARDAWMAERDAPEGERPRFGLVDDGSGTTLPSPRLPTVELLPRGRAKRRR</sequence>
<evidence type="ECO:0000259" key="5">
    <source>
        <dbReference type="Pfam" id="PF02678"/>
    </source>
</evidence>
<evidence type="ECO:0000256" key="4">
    <source>
        <dbReference type="SAM" id="MobiDB-lite"/>
    </source>
</evidence>
<keyword evidence="2" id="KW-0408">Iron</keyword>
<dbReference type="OrthoDB" id="9780903at2"/>
<dbReference type="Gene3D" id="2.60.120.10">
    <property type="entry name" value="Jelly Rolls"/>
    <property type="match status" value="1"/>
</dbReference>
<dbReference type="PIRSF" id="PIRSF006232">
    <property type="entry name" value="Pirin"/>
    <property type="match status" value="1"/>
</dbReference>
<dbReference type="EMBL" id="VOIR01000011">
    <property type="protein sequence ID" value="KAA6436156.1"/>
    <property type="molecule type" value="Genomic_DNA"/>
</dbReference>
<feature type="binding site" evidence="2">
    <location>
        <position position="126"/>
    </location>
    <ligand>
        <name>Fe cation</name>
        <dbReference type="ChEBI" id="CHEBI:24875"/>
    </ligand>
</feature>
<comment type="caution">
    <text evidence="7">The sequence shown here is derived from an EMBL/GenBank/DDBJ whole genome shotgun (WGS) entry which is preliminary data.</text>
</comment>